<name>A0A4R6JBZ6_9ACTN</name>
<evidence type="ECO:0000313" key="2">
    <source>
        <dbReference type="Proteomes" id="UP000294901"/>
    </source>
</evidence>
<reference evidence="1 2" key="1">
    <citation type="submission" date="2019-03" db="EMBL/GenBank/DDBJ databases">
        <title>Sequencing the genomes of 1000 actinobacteria strains.</title>
        <authorList>
            <person name="Klenk H.-P."/>
        </authorList>
    </citation>
    <scope>NUCLEOTIDE SEQUENCE [LARGE SCALE GENOMIC DNA]</scope>
    <source>
        <strain evidence="1 2">DSM 43805</strain>
    </source>
</reference>
<comment type="caution">
    <text evidence="1">The sequence shown here is derived from an EMBL/GenBank/DDBJ whole genome shotgun (WGS) entry which is preliminary data.</text>
</comment>
<protein>
    <submittedName>
        <fullName evidence="1">Uncharacterized protein</fullName>
    </submittedName>
</protein>
<dbReference type="OrthoDB" id="3296547at2"/>
<evidence type="ECO:0000313" key="1">
    <source>
        <dbReference type="EMBL" id="TDO32827.1"/>
    </source>
</evidence>
<dbReference type="EMBL" id="SNWR01000002">
    <property type="protein sequence ID" value="TDO32827.1"/>
    <property type="molecule type" value="Genomic_DNA"/>
</dbReference>
<dbReference type="RefSeq" id="WP_133878749.1">
    <property type="nucleotide sequence ID" value="NZ_BOMD01000091.1"/>
</dbReference>
<proteinExistence type="predicted"/>
<keyword evidence="2" id="KW-1185">Reference proteome</keyword>
<sequence length="136" mass="14756">MSRSFRVEGVEPRRGSNGVCSYPGEILAGQAAVVEAAARLPQDPALTDLPEYLSVATRDGEEWTLGFDDGMLGVFDLSYPGSDVFEQQLAAEPWVASVERVEREVFAFTTTTVLTADVVLAHCVDVCGKVFRRLNG</sequence>
<dbReference type="Proteomes" id="UP000294901">
    <property type="component" value="Unassembled WGS sequence"/>
</dbReference>
<organism evidence="1 2">
    <name type="scientific">Paractinoplanes brasiliensis</name>
    <dbReference type="NCBI Taxonomy" id="52695"/>
    <lineage>
        <taxon>Bacteria</taxon>
        <taxon>Bacillati</taxon>
        <taxon>Actinomycetota</taxon>
        <taxon>Actinomycetes</taxon>
        <taxon>Micromonosporales</taxon>
        <taxon>Micromonosporaceae</taxon>
        <taxon>Paractinoplanes</taxon>
    </lineage>
</organism>
<accession>A0A4R6JBZ6</accession>
<gene>
    <name evidence="1" type="ORF">C8E87_8299</name>
</gene>
<dbReference type="AlphaFoldDB" id="A0A4R6JBZ6"/>